<keyword evidence="2" id="KW-1185">Reference proteome</keyword>
<accession>A0A914I6B8</accession>
<name>A0A914I6B8_GLORO</name>
<sequence length="179" mass="20373">MLGREPGVRHVFDLRSEVQAVQPLRSFVKLSNNKQHSTRPLCLIIEIYVLLLLLGHRFPKEVRPQISQMSRSTNLVEPEPLATVSLEQFAKAMRKEVLGQVELRQRQKQRPHQQQIDEVEGGLGTAFIASPQRREGGAENNTVLSMLKDFPSRLTPRPSPTRRCRAQTNRERTASTSTD</sequence>
<organism evidence="2 3">
    <name type="scientific">Globodera rostochiensis</name>
    <name type="common">Golden nematode worm</name>
    <name type="synonym">Heterodera rostochiensis</name>
    <dbReference type="NCBI Taxonomy" id="31243"/>
    <lineage>
        <taxon>Eukaryota</taxon>
        <taxon>Metazoa</taxon>
        <taxon>Ecdysozoa</taxon>
        <taxon>Nematoda</taxon>
        <taxon>Chromadorea</taxon>
        <taxon>Rhabditida</taxon>
        <taxon>Tylenchina</taxon>
        <taxon>Tylenchomorpha</taxon>
        <taxon>Tylenchoidea</taxon>
        <taxon>Heteroderidae</taxon>
        <taxon>Heteroderinae</taxon>
        <taxon>Globodera</taxon>
    </lineage>
</organism>
<dbReference type="Proteomes" id="UP000887572">
    <property type="component" value="Unplaced"/>
</dbReference>
<dbReference type="WBParaSite" id="Gr19_v10_g7169.t1">
    <property type="protein sequence ID" value="Gr19_v10_g7169.t1"/>
    <property type="gene ID" value="Gr19_v10_g7169"/>
</dbReference>
<proteinExistence type="predicted"/>
<evidence type="ECO:0000313" key="2">
    <source>
        <dbReference type="Proteomes" id="UP000887572"/>
    </source>
</evidence>
<evidence type="ECO:0000256" key="1">
    <source>
        <dbReference type="SAM" id="MobiDB-lite"/>
    </source>
</evidence>
<reference evidence="3" key="1">
    <citation type="submission" date="2022-11" db="UniProtKB">
        <authorList>
            <consortium name="WormBaseParasite"/>
        </authorList>
    </citation>
    <scope>IDENTIFICATION</scope>
</reference>
<dbReference type="AlphaFoldDB" id="A0A914I6B8"/>
<evidence type="ECO:0000313" key="3">
    <source>
        <dbReference type="WBParaSite" id="Gr19_v10_g7169.t1"/>
    </source>
</evidence>
<feature type="region of interest" description="Disordered" evidence="1">
    <location>
        <begin position="148"/>
        <end position="179"/>
    </location>
</feature>
<protein>
    <submittedName>
        <fullName evidence="3">Uncharacterized protein</fullName>
    </submittedName>
</protein>